<reference evidence="2 3" key="1">
    <citation type="submission" date="2019-08" db="EMBL/GenBank/DDBJ databases">
        <title>Draft genome sequencing and comparative genomics of hatchery-associated Vibrios.</title>
        <authorList>
            <person name="Kehlet-Delgado H."/>
            <person name="Mueller R.S."/>
        </authorList>
    </citation>
    <scope>NUCLEOTIDE SEQUENCE [LARGE SCALE GENOMIC DNA]</scope>
    <source>
        <strain evidence="2 3">01-65-5-1</strain>
    </source>
</reference>
<keyword evidence="1" id="KW-0472">Membrane</keyword>
<protein>
    <submittedName>
        <fullName evidence="2">Uncharacterized protein</fullName>
    </submittedName>
</protein>
<dbReference type="RefSeq" id="WP_171321927.1">
    <property type="nucleotide sequence ID" value="NZ_VTXO01000003.1"/>
</dbReference>
<evidence type="ECO:0000313" key="3">
    <source>
        <dbReference type="Proteomes" id="UP000572722"/>
    </source>
</evidence>
<feature type="transmembrane region" description="Helical" evidence="1">
    <location>
        <begin position="102"/>
        <end position="122"/>
    </location>
</feature>
<accession>A0AAE5LI41</accession>
<gene>
    <name evidence="2" type="ORF">F0237_10365</name>
</gene>
<proteinExistence type="predicted"/>
<dbReference type="AlphaFoldDB" id="A0AAE5LI41"/>
<dbReference type="EMBL" id="VTXO01000003">
    <property type="protein sequence ID" value="NOI81065.1"/>
    <property type="molecule type" value="Genomic_DNA"/>
</dbReference>
<organism evidence="2 3">
    <name type="scientific">Vibrio tubiashii</name>
    <dbReference type="NCBI Taxonomy" id="29498"/>
    <lineage>
        <taxon>Bacteria</taxon>
        <taxon>Pseudomonadati</taxon>
        <taxon>Pseudomonadota</taxon>
        <taxon>Gammaproteobacteria</taxon>
        <taxon>Vibrionales</taxon>
        <taxon>Vibrionaceae</taxon>
        <taxon>Vibrio</taxon>
        <taxon>Vibrio oreintalis group</taxon>
    </lineage>
</organism>
<keyword evidence="1" id="KW-0812">Transmembrane</keyword>
<comment type="caution">
    <text evidence="2">The sequence shown here is derived from an EMBL/GenBank/DDBJ whole genome shotgun (WGS) entry which is preliminary data.</text>
</comment>
<evidence type="ECO:0000256" key="1">
    <source>
        <dbReference type="SAM" id="Phobius"/>
    </source>
</evidence>
<dbReference type="Proteomes" id="UP000572722">
    <property type="component" value="Unassembled WGS sequence"/>
</dbReference>
<keyword evidence="1" id="KW-1133">Transmembrane helix</keyword>
<evidence type="ECO:0000313" key="2">
    <source>
        <dbReference type="EMBL" id="NOI81065.1"/>
    </source>
</evidence>
<sequence>MPYIKAEVQLGGAGDKVFKVQTSKLHLAWYDKAERNLHTFYASNNYLLAMFSVSEWRFIEQYMQGAELEGNTAYYRVPCSTTFQHKREQVWRDFVNRKDKRLLALNIRDMSLSYLSISLYYLTLLLGLWRLPYLFCDLYLSLAVTPFLPSRD</sequence>
<name>A0AAE5LI41_9VIBR</name>